<proteinExistence type="predicted"/>
<feature type="region of interest" description="Disordered" evidence="1">
    <location>
        <begin position="1"/>
        <end position="246"/>
    </location>
</feature>
<name>A0AA38LVD9_9TREE</name>
<gene>
    <name evidence="2" type="ORF">MKK02DRAFT_45835</name>
</gene>
<feature type="compositionally biased region" description="Low complexity" evidence="1">
    <location>
        <begin position="300"/>
        <end position="316"/>
    </location>
</feature>
<reference evidence="2" key="1">
    <citation type="journal article" date="2022" name="G3 (Bethesda)">
        <title>High quality genome of the basidiomycete yeast Dioszegia hungarica PDD-24b-2 isolated from cloud water.</title>
        <authorList>
            <person name="Jarrige D."/>
            <person name="Haridas S."/>
            <person name="Bleykasten-Grosshans C."/>
            <person name="Joly M."/>
            <person name="Nadalig T."/>
            <person name="Sancelme M."/>
            <person name="Vuilleumier S."/>
            <person name="Grigoriev I.V."/>
            <person name="Amato P."/>
            <person name="Bringel F."/>
        </authorList>
    </citation>
    <scope>NUCLEOTIDE SEQUENCE</scope>
    <source>
        <strain evidence="2">PDD-24b-2</strain>
    </source>
</reference>
<feature type="region of interest" description="Disordered" evidence="1">
    <location>
        <begin position="512"/>
        <end position="647"/>
    </location>
</feature>
<accession>A0AA38LVD9</accession>
<comment type="caution">
    <text evidence="2">The sequence shown here is derived from an EMBL/GenBank/DDBJ whole genome shotgun (WGS) entry which is preliminary data.</text>
</comment>
<evidence type="ECO:0000313" key="2">
    <source>
        <dbReference type="EMBL" id="KAI9637125.1"/>
    </source>
</evidence>
<organism evidence="2 3">
    <name type="scientific">Dioszegia hungarica</name>
    <dbReference type="NCBI Taxonomy" id="4972"/>
    <lineage>
        <taxon>Eukaryota</taxon>
        <taxon>Fungi</taxon>
        <taxon>Dikarya</taxon>
        <taxon>Basidiomycota</taxon>
        <taxon>Agaricomycotina</taxon>
        <taxon>Tremellomycetes</taxon>
        <taxon>Tremellales</taxon>
        <taxon>Bulleribasidiaceae</taxon>
        <taxon>Dioszegia</taxon>
    </lineage>
</organism>
<feature type="compositionally biased region" description="Low complexity" evidence="1">
    <location>
        <begin position="535"/>
        <end position="547"/>
    </location>
</feature>
<dbReference type="RefSeq" id="XP_052946902.1">
    <property type="nucleotide sequence ID" value="XM_053093637.1"/>
</dbReference>
<feature type="compositionally biased region" description="Polar residues" evidence="1">
    <location>
        <begin position="140"/>
        <end position="155"/>
    </location>
</feature>
<feature type="compositionally biased region" description="Polar residues" evidence="1">
    <location>
        <begin position="597"/>
        <end position="607"/>
    </location>
</feature>
<sequence length="872" mass="95167">MHLTKQQTPSPGSEGQKRKSFLRRMSFSKSSNGSMSSFIDSPPLPTPPGQLRGPSKNRSFTAPIAFREPHPVGGVPYEQQQPARPARRVSGDAGAAKSLSRLEIRDVAPNTPAKLRPPIYPAMAAQRSHEMVPPRRIPSGSVQNGSPSIPISPQHQRPPVYPALASPPNSPPQPGTSSSPYGAAAPRQSTLPTPLQFGPPKLEIIASSQPPARPQRSSSHRAPPPLEARPSPFTRTSSNATVMPDPSVSEASAYALAHRGPTTRNPSSPPVVERRVSRPLPRPPSIIGKSASGADMHLLSSSSPSKSPSHPSIPIIDFPRSPTIPALIDPRHRSPALSPTSPSQSQVFRKAARRPRRLTLAYIVAQPRVQARLLPVLPVNSFLSLVGASPNIRKAFTGEAVGRWVTREWGIKVDSEKGRSWPNLTVWEGFLEALLHNPATYHTYPPKWHSLLQHLCLSYTLVVLHLRNLPATCFPDLPYDEELAEAPPPAAEPTIAGLSRMARHERLVELVMPSPLSSTPPADMVPDPSLHRRGSMASLSSAASFSFPRKRSNSLMPSNASIKPPPSYPQPKRYGFKSGDGQRSRTSSESGRPGSVFSYQSSPSIRPSVQHRQKNLLRASFASSDHGRTPSPKPVQPTRVEPIFDQPPPYTLGRAPVLRVFVPLSERVPRWPSAEGAMWTVKELDKCGATKRLRLGDLVVNTAIRPEGTGHILIFVPFVKHLLVPLEYAFNRLGQLPSYIDAFSLPPSYYHPLLSPIILSLDLAPFVSQAMSALRLAYDRRDVTVSSGARVTAKRYIHVTGFEVQPTQGIAPEWQGIVSLEAEGTVEGKAEIEKRLGHGDPRRAMKGPWEVVREKSMRGNVWLRLVVPAQGP</sequence>
<protein>
    <submittedName>
        <fullName evidence="2">Uncharacterized protein</fullName>
    </submittedName>
</protein>
<feature type="compositionally biased region" description="Polar residues" evidence="1">
    <location>
        <begin position="337"/>
        <end position="347"/>
    </location>
</feature>
<evidence type="ECO:0000256" key="1">
    <source>
        <dbReference type="SAM" id="MobiDB-lite"/>
    </source>
</evidence>
<feature type="compositionally biased region" description="Low complexity" evidence="1">
    <location>
        <begin position="27"/>
        <end position="37"/>
    </location>
</feature>
<feature type="region of interest" description="Disordered" evidence="1">
    <location>
        <begin position="258"/>
        <end position="350"/>
    </location>
</feature>
<feature type="compositionally biased region" description="Polar residues" evidence="1">
    <location>
        <begin position="1"/>
        <end position="13"/>
    </location>
</feature>
<feature type="compositionally biased region" description="Low complexity" evidence="1">
    <location>
        <begin position="206"/>
        <end position="221"/>
    </location>
</feature>
<dbReference type="AlphaFoldDB" id="A0AA38LVD9"/>
<dbReference type="Proteomes" id="UP001164286">
    <property type="component" value="Unassembled WGS sequence"/>
</dbReference>
<dbReference type="GeneID" id="77732842"/>
<keyword evidence="3" id="KW-1185">Reference proteome</keyword>
<dbReference type="EMBL" id="JAKWFO010000005">
    <property type="protein sequence ID" value="KAI9637125.1"/>
    <property type="molecule type" value="Genomic_DNA"/>
</dbReference>
<evidence type="ECO:0000313" key="3">
    <source>
        <dbReference type="Proteomes" id="UP001164286"/>
    </source>
</evidence>